<gene>
    <name evidence="2" type="ORF">H2200_007239</name>
</gene>
<dbReference type="InterPro" id="IPR011051">
    <property type="entry name" value="RmlC_Cupin_sf"/>
</dbReference>
<dbReference type="Pfam" id="PF00190">
    <property type="entry name" value="Cupin_1"/>
    <property type="match status" value="1"/>
</dbReference>
<organism evidence="2 3">
    <name type="scientific">Cladophialophora chaetospira</name>
    <dbReference type="NCBI Taxonomy" id="386627"/>
    <lineage>
        <taxon>Eukaryota</taxon>
        <taxon>Fungi</taxon>
        <taxon>Dikarya</taxon>
        <taxon>Ascomycota</taxon>
        <taxon>Pezizomycotina</taxon>
        <taxon>Eurotiomycetes</taxon>
        <taxon>Chaetothyriomycetidae</taxon>
        <taxon>Chaetothyriales</taxon>
        <taxon>Herpotrichiellaceae</taxon>
        <taxon>Cladophialophora</taxon>
    </lineage>
</organism>
<evidence type="ECO:0000259" key="1">
    <source>
        <dbReference type="Pfam" id="PF00190"/>
    </source>
</evidence>
<name>A0AA38X7Y5_9EURO</name>
<dbReference type="PANTHER" id="PTHR36448:SF3">
    <property type="entry name" value="CUPIN TYPE-2 DOMAIN-CONTAINING PROTEIN"/>
    <property type="match status" value="1"/>
</dbReference>
<evidence type="ECO:0000313" key="3">
    <source>
        <dbReference type="Proteomes" id="UP001172673"/>
    </source>
</evidence>
<dbReference type="AlphaFoldDB" id="A0AA38X7Y5"/>
<keyword evidence="3" id="KW-1185">Reference proteome</keyword>
<dbReference type="InterPro" id="IPR047121">
    <property type="entry name" value="YjiB-like"/>
</dbReference>
<evidence type="ECO:0000313" key="2">
    <source>
        <dbReference type="EMBL" id="KAJ9608251.1"/>
    </source>
</evidence>
<comment type="caution">
    <text evidence="2">The sequence shown here is derived from an EMBL/GenBank/DDBJ whole genome shotgun (WGS) entry which is preliminary data.</text>
</comment>
<dbReference type="SUPFAM" id="SSF51182">
    <property type="entry name" value="RmlC-like cupins"/>
    <property type="match status" value="1"/>
</dbReference>
<dbReference type="PANTHER" id="PTHR36448">
    <property type="entry name" value="BLR7373 PROTEIN"/>
    <property type="match status" value="1"/>
</dbReference>
<feature type="domain" description="Cupin type-1" evidence="1">
    <location>
        <begin position="70"/>
        <end position="117"/>
    </location>
</feature>
<reference evidence="2" key="1">
    <citation type="submission" date="2022-10" db="EMBL/GenBank/DDBJ databases">
        <title>Culturing micro-colonial fungi from biological soil crusts in the Mojave desert and describing Neophaeococcomyces mojavensis, and introducing the new genera and species Taxawa tesnikishii.</title>
        <authorList>
            <person name="Kurbessoian T."/>
            <person name="Stajich J.E."/>
        </authorList>
    </citation>
    <scope>NUCLEOTIDE SEQUENCE</scope>
    <source>
        <strain evidence="2">TK_41</strain>
    </source>
</reference>
<proteinExistence type="predicted"/>
<dbReference type="EMBL" id="JAPDRK010000010">
    <property type="protein sequence ID" value="KAJ9608251.1"/>
    <property type="molecule type" value="Genomic_DNA"/>
</dbReference>
<dbReference type="Gene3D" id="2.60.120.10">
    <property type="entry name" value="Jelly Rolls"/>
    <property type="match status" value="1"/>
</dbReference>
<dbReference type="InterPro" id="IPR014500">
    <property type="entry name" value="UCP019307_cupin"/>
</dbReference>
<accession>A0AA38X7Y5</accession>
<dbReference type="Proteomes" id="UP001172673">
    <property type="component" value="Unassembled WGS sequence"/>
</dbReference>
<dbReference type="InterPro" id="IPR006045">
    <property type="entry name" value="Cupin_1"/>
</dbReference>
<protein>
    <recommendedName>
        <fullName evidence="1">Cupin type-1 domain-containing protein</fullName>
    </recommendedName>
</protein>
<dbReference type="PIRSF" id="PIRSF019307">
    <property type="entry name" value="UCP019307"/>
    <property type="match status" value="1"/>
</dbReference>
<sequence length="175" mass="19239">MSVTALSALRVSKHQIPAHQRLPNTSIQGKPLLIYHGVFSKPSASTIESHLTSVGVVSPQWRYTMYQDTHFHSNTHEVLSIAAGSAKCCFGGEENEGRVEPVLKQGDVVVVPAGVAHRLLEDYGGFQMVGSYPKGNSWDMCYGRAGEEDKVKQIQNLGWFQRDPIYGEKGPVLDV</sequence>
<dbReference type="CDD" id="cd02219">
    <property type="entry name" value="cupin_YjlB-like"/>
    <property type="match status" value="1"/>
</dbReference>
<dbReference type="InterPro" id="IPR014710">
    <property type="entry name" value="RmlC-like_jellyroll"/>
</dbReference>